<feature type="transmembrane region" description="Helical" evidence="3">
    <location>
        <begin position="46"/>
        <end position="66"/>
    </location>
</feature>
<dbReference type="PROSITE" id="PS52016">
    <property type="entry name" value="TONB_DEPENDENT_REC_3"/>
    <property type="match status" value="1"/>
</dbReference>
<dbReference type="InterPro" id="IPR039426">
    <property type="entry name" value="TonB-dep_rcpt-like"/>
</dbReference>
<dbReference type="Gene3D" id="2.170.130.10">
    <property type="entry name" value="TonB-dependent receptor, plug domain"/>
    <property type="match status" value="1"/>
</dbReference>
<dbReference type="Proteomes" id="UP000199041">
    <property type="component" value="Unassembled WGS sequence"/>
</dbReference>
<dbReference type="Pfam" id="PF13715">
    <property type="entry name" value="CarbopepD_reg_2"/>
    <property type="match status" value="1"/>
</dbReference>
<keyword evidence="6" id="KW-1185">Reference proteome</keyword>
<dbReference type="PANTHER" id="PTHR30069">
    <property type="entry name" value="TONB-DEPENDENT OUTER MEMBRANE RECEPTOR"/>
    <property type="match status" value="1"/>
</dbReference>
<evidence type="ECO:0000259" key="4">
    <source>
        <dbReference type="Pfam" id="PF07715"/>
    </source>
</evidence>
<evidence type="ECO:0000313" key="6">
    <source>
        <dbReference type="Proteomes" id="UP000199041"/>
    </source>
</evidence>
<sequence length="1102" mass="123744">MQNDYYQINNIVEDLERQGNMGLPMNKNSAPHMTQSVLIDKGRKDFAMTLLRAFTSLLLILILVLFNPDGVFAQDTTVGNNNQMAVLHSYHGHVYNTQGKPMEGVSLKVPDGAAGALSESDGSFSFKANAGDTLYVSYIGYIEQRLALGATESLDIQLIESSDSSLNDVVVIGYGNKKKSDVTSAIATVSSKDLENNHNGSTVSAALAGKLPGVTFRMSDSRPGASASVSIRNMGSALFIIDGIPQDEGQFNNISPNDIESISVLKDASAAIYGVEAANGVVLVTTKRGKLGSANRINLNAYMGWQNWTRFPKTVDNYDWQKGKVEADVNQGRTPISQDELDKYLKGTEDGYKSFNWYDFIVKPNAPLNNVNLNFTGGSDKINYYVSASNLYQNSVLGREYKFNRTNIQSNIDAQVTKRLKIGASINGRIEDRQNPGVPGTDDYWEARFAILRNTPWERPYANDNPAYLNDIGHNNENWGLLNTTLSGKYRDTWRVLQTNLNAEYKTPIEGLVLKGLFGYYYASELLNNHEYTYDAYTFDPKDSTYNVTGGSSNPWRERKQQMFTSTDVQLQADYNHSFGKHTIGITFVNERNKRQELSNWVHAVPTTNVLPLIYFSTMDTYDDGDVTTSKIGYVGRVSYNYNNKYYLEVAGRRDASYILSPDHKWGTFPSASAGWRITQEPFFQKLISPGILNELKLRGSYGLTGDDRNLPIDEFSYLEAYDYNNGNPAILDGTAVISSSYRGIPVTNITWIKSHMLDLGLDFGLFHNKLTGTFDYFKRERSDIPGTKYDVLLPSELGYTLPEENLADNKDKVEGLEGALTYTGKIGDLDFSVGANMSYARTYTVSTYKPRFFNSLDEYYNSAEGRPQNLSWGYTVIGQFTSQQQINDYPVNIDGQGNKTLLPGDFIYKDINEDGVINQQDTRPIGWGAGRNPIFNGGLNIAVNWKGFDFHMDFSMGSGYSFIRDYEMRWPYQNGGALQEVFYESHWHHEDIYDVNSPWVAGDYPSMRFNEGGQSNYNKTSTFWLTNVKYIRCRTLEIGYSLPNVLLDKIKISKARFYVNANNLFSIDNMHSYGIDAEIYDGNGLTYPQSKYLNVGVNLSF</sequence>
<dbReference type="GO" id="GO:0015344">
    <property type="term" value="F:siderophore uptake transmembrane transporter activity"/>
    <property type="evidence" value="ECO:0007669"/>
    <property type="project" value="TreeGrafter"/>
</dbReference>
<evidence type="ECO:0000256" key="1">
    <source>
        <dbReference type="ARBA" id="ARBA00022729"/>
    </source>
</evidence>
<dbReference type="EMBL" id="FNQY01000015">
    <property type="protein sequence ID" value="SEA35733.1"/>
    <property type="molecule type" value="Genomic_DNA"/>
</dbReference>
<evidence type="ECO:0000313" key="5">
    <source>
        <dbReference type="EMBL" id="SEA35733.1"/>
    </source>
</evidence>
<evidence type="ECO:0000256" key="3">
    <source>
        <dbReference type="SAM" id="Phobius"/>
    </source>
</evidence>
<dbReference type="InterPro" id="IPR008969">
    <property type="entry name" value="CarboxyPept-like_regulatory"/>
</dbReference>
<dbReference type="AlphaFoldDB" id="A0A1H4AI92"/>
<comment type="subcellular location">
    <subcellularLocation>
        <location evidence="2">Cell outer membrane</location>
        <topology evidence="2">Multi-pass membrane protein</topology>
    </subcellularLocation>
</comment>
<keyword evidence="3" id="KW-1133">Transmembrane helix</keyword>
<dbReference type="NCBIfam" id="TIGR04056">
    <property type="entry name" value="OMP_RagA_SusC"/>
    <property type="match status" value="1"/>
</dbReference>
<dbReference type="STRING" id="551991.SAMN05192529_1158"/>
<protein>
    <submittedName>
        <fullName evidence="5">TonB-linked outer membrane protein, SusC/RagA family</fullName>
    </submittedName>
</protein>
<name>A0A1H4AI92_9BACT</name>
<dbReference type="InterPro" id="IPR023997">
    <property type="entry name" value="TonB-dep_OMP_SusC/RagA_CS"/>
</dbReference>
<gene>
    <name evidence="5" type="ORF">SAMN05192529_1158</name>
</gene>
<evidence type="ECO:0000256" key="2">
    <source>
        <dbReference type="PROSITE-ProRule" id="PRU01360"/>
    </source>
</evidence>
<dbReference type="InterPro" id="IPR023996">
    <property type="entry name" value="TonB-dep_OMP_SusC/RagA"/>
</dbReference>
<keyword evidence="2" id="KW-0998">Cell outer membrane</keyword>
<dbReference type="Pfam" id="PF07715">
    <property type="entry name" value="Plug"/>
    <property type="match status" value="1"/>
</dbReference>
<dbReference type="GO" id="GO:0009279">
    <property type="term" value="C:cell outer membrane"/>
    <property type="evidence" value="ECO:0007669"/>
    <property type="project" value="UniProtKB-SubCell"/>
</dbReference>
<feature type="domain" description="TonB-dependent receptor plug" evidence="4">
    <location>
        <begin position="179"/>
        <end position="281"/>
    </location>
</feature>
<keyword evidence="2" id="KW-1134">Transmembrane beta strand</keyword>
<dbReference type="SUPFAM" id="SSF56935">
    <property type="entry name" value="Porins"/>
    <property type="match status" value="1"/>
</dbReference>
<reference evidence="5 6" key="1">
    <citation type="submission" date="2016-10" db="EMBL/GenBank/DDBJ databases">
        <authorList>
            <person name="de Groot N.N."/>
        </authorList>
    </citation>
    <scope>NUCLEOTIDE SEQUENCE [LARGE SCALE GENOMIC DNA]</scope>
    <source>
        <strain evidence="5 6">Vu-144</strain>
    </source>
</reference>
<proteinExistence type="inferred from homology"/>
<dbReference type="OrthoDB" id="9768177at2"/>
<organism evidence="5 6">
    <name type="scientific">Arachidicoccus rhizosphaerae</name>
    <dbReference type="NCBI Taxonomy" id="551991"/>
    <lineage>
        <taxon>Bacteria</taxon>
        <taxon>Pseudomonadati</taxon>
        <taxon>Bacteroidota</taxon>
        <taxon>Chitinophagia</taxon>
        <taxon>Chitinophagales</taxon>
        <taxon>Chitinophagaceae</taxon>
        <taxon>Arachidicoccus</taxon>
    </lineage>
</organism>
<keyword evidence="2 3" id="KW-0812">Transmembrane</keyword>
<dbReference type="SUPFAM" id="SSF49464">
    <property type="entry name" value="Carboxypeptidase regulatory domain-like"/>
    <property type="match status" value="1"/>
</dbReference>
<dbReference type="GO" id="GO:0044718">
    <property type="term" value="P:siderophore transmembrane transport"/>
    <property type="evidence" value="ECO:0007669"/>
    <property type="project" value="TreeGrafter"/>
</dbReference>
<dbReference type="PANTHER" id="PTHR30069:SF29">
    <property type="entry name" value="HEMOGLOBIN AND HEMOGLOBIN-HAPTOGLOBIN-BINDING PROTEIN 1-RELATED"/>
    <property type="match status" value="1"/>
</dbReference>
<accession>A0A1H4AI92</accession>
<dbReference type="RefSeq" id="WP_091399112.1">
    <property type="nucleotide sequence ID" value="NZ_FNQY01000015.1"/>
</dbReference>
<dbReference type="NCBIfam" id="TIGR04057">
    <property type="entry name" value="SusC_RagA_signa"/>
    <property type="match status" value="1"/>
</dbReference>
<dbReference type="InterPro" id="IPR037066">
    <property type="entry name" value="Plug_dom_sf"/>
</dbReference>
<dbReference type="InterPro" id="IPR012910">
    <property type="entry name" value="Plug_dom"/>
</dbReference>
<comment type="similarity">
    <text evidence="2">Belongs to the TonB-dependent receptor family.</text>
</comment>
<keyword evidence="2 3" id="KW-0472">Membrane</keyword>
<keyword evidence="1" id="KW-0732">Signal</keyword>
<keyword evidence="2" id="KW-0813">Transport</keyword>